<accession>A0A5K1JV64</accession>
<organism evidence="3">
    <name type="scientific">Ganoderma boninense</name>
    <dbReference type="NCBI Taxonomy" id="34458"/>
    <lineage>
        <taxon>Eukaryota</taxon>
        <taxon>Fungi</taxon>
        <taxon>Dikarya</taxon>
        <taxon>Basidiomycota</taxon>
        <taxon>Agaricomycotina</taxon>
        <taxon>Agaricomycetes</taxon>
        <taxon>Polyporales</taxon>
        <taxon>Polyporaceae</taxon>
        <taxon>Ganoderma</taxon>
    </lineage>
</organism>
<keyword evidence="3" id="KW-0560">Oxidoreductase</keyword>
<name>A0A5K1JV64_9APHY</name>
<feature type="region of interest" description="Disordered" evidence="1">
    <location>
        <begin position="109"/>
        <end position="128"/>
    </location>
</feature>
<feature type="signal peptide" evidence="2">
    <location>
        <begin position="1"/>
        <end position="25"/>
    </location>
</feature>
<evidence type="ECO:0000256" key="1">
    <source>
        <dbReference type="SAM" id="MobiDB-lite"/>
    </source>
</evidence>
<dbReference type="AlphaFoldDB" id="A0A5K1JV64"/>
<evidence type="ECO:0000313" key="3">
    <source>
        <dbReference type="EMBL" id="VWO95692.1"/>
    </source>
</evidence>
<dbReference type="GO" id="GO:0004497">
    <property type="term" value="F:monooxygenase activity"/>
    <property type="evidence" value="ECO:0007669"/>
    <property type="project" value="UniProtKB-KW"/>
</dbReference>
<proteinExistence type="predicted"/>
<reference evidence="3" key="1">
    <citation type="submission" date="2019-10" db="EMBL/GenBank/DDBJ databases">
        <authorList>
            <person name="Nor Muhammad N."/>
        </authorList>
    </citation>
    <scope>NUCLEOTIDE SEQUENCE</scope>
</reference>
<protein>
    <submittedName>
        <fullName evidence="3">Cytochrome P450 monooxygenase CYP52X1</fullName>
    </submittedName>
</protein>
<dbReference type="EMBL" id="LR725037">
    <property type="protein sequence ID" value="VWO95692.1"/>
    <property type="molecule type" value="Genomic_DNA"/>
</dbReference>
<feature type="region of interest" description="Disordered" evidence="1">
    <location>
        <begin position="66"/>
        <end position="92"/>
    </location>
</feature>
<gene>
    <name evidence="3" type="primary">E2EAF6</name>
</gene>
<feature type="chain" id="PRO_5023821488" evidence="2">
    <location>
        <begin position="26"/>
        <end position="163"/>
    </location>
</feature>
<keyword evidence="2" id="KW-0732">Signal</keyword>
<sequence>MHHPTQLPLLHGLLVLFMLWPITTAHADDMAERPCYVHPGVTIPLCLPNLEFKLPTSASNCTPIPTPIVERDPPGPSSRAHELPFPSTSSFNASPVTVNPTTICASTSASASASKLPPPPLRSQNPNTSFRPPFSLSFPFLLPEPSATPRRWRMLTRKPLHGG</sequence>
<keyword evidence="3" id="KW-0503">Monooxygenase</keyword>
<evidence type="ECO:0000256" key="2">
    <source>
        <dbReference type="SAM" id="SignalP"/>
    </source>
</evidence>